<dbReference type="AlphaFoldDB" id="A0A0F8ZWM0"/>
<accession>A0A0F8ZWM0</accession>
<dbReference type="PROSITE" id="PS50983">
    <property type="entry name" value="FE_B12_PBP"/>
    <property type="match status" value="1"/>
</dbReference>
<dbReference type="Gene3D" id="3.40.50.1980">
    <property type="entry name" value="Nitrogenase molybdenum iron protein domain"/>
    <property type="match status" value="2"/>
</dbReference>
<dbReference type="InterPro" id="IPR002491">
    <property type="entry name" value="ABC_transptr_periplasmic_BD"/>
</dbReference>
<feature type="domain" description="Fe/B12 periplasmic-binding" evidence="1">
    <location>
        <begin position="23"/>
        <end position="193"/>
    </location>
</feature>
<evidence type="ECO:0000259" key="1">
    <source>
        <dbReference type="PROSITE" id="PS50983"/>
    </source>
</evidence>
<dbReference type="PANTHER" id="PTHR30535:SF4">
    <property type="entry name" value="HEMIN-BINDING PERIPLASMIC PROTEIN HMUT"/>
    <property type="match status" value="1"/>
</dbReference>
<reference evidence="2" key="1">
    <citation type="journal article" date="2015" name="Nature">
        <title>Complex archaea that bridge the gap between prokaryotes and eukaryotes.</title>
        <authorList>
            <person name="Spang A."/>
            <person name="Saw J.H."/>
            <person name="Jorgensen S.L."/>
            <person name="Zaremba-Niedzwiedzka K."/>
            <person name="Martijn J."/>
            <person name="Lind A.E."/>
            <person name="van Eijk R."/>
            <person name="Schleper C."/>
            <person name="Guy L."/>
            <person name="Ettema T.J."/>
        </authorList>
    </citation>
    <scope>NUCLEOTIDE SEQUENCE</scope>
</reference>
<gene>
    <name evidence="2" type="ORF">LCGC14_2724310</name>
</gene>
<name>A0A0F8ZWM0_9ZZZZ</name>
<dbReference type="Pfam" id="PF01497">
    <property type="entry name" value="Peripla_BP_2"/>
    <property type="match status" value="1"/>
</dbReference>
<dbReference type="PANTHER" id="PTHR30535">
    <property type="entry name" value="VITAMIN B12-BINDING PROTEIN"/>
    <property type="match status" value="1"/>
</dbReference>
<dbReference type="SUPFAM" id="SSF53807">
    <property type="entry name" value="Helical backbone' metal receptor"/>
    <property type="match status" value="1"/>
</dbReference>
<protein>
    <recommendedName>
        <fullName evidence="1">Fe/B12 periplasmic-binding domain-containing protein</fullName>
    </recommendedName>
</protein>
<organism evidence="2">
    <name type="scientific">marine sediment metagenome</name>
    <dbReference type="NCBI Taxonomy" id="412755"/>
    <lineage>
        <taxon>unclassified sequences</taxon>
        <taxon>metagenomes</taxon>
        <taxon>ecological metagenomes</taxon>
    </lineage>
</organism>
<feature type="non-terminal residue" evidence="2">
    <location>
        <position position="193"/>
    </location>
</feature>
<comment type="caution">
    <text evidence="2">The sequence shown here is derived from an EMBL/GenBank/DDBJ whole genome shotgun (WGS) entry which is preliminary data.</text>
</comment>
<evidence type="ECO:0000313" key="2">
    <source>
        <dbReference type="EMBL" id="KKK90310.1"/>
    </source>
</evidence>
<proteinExistence type="predicted"/>
<dbReference type="EMBL" id="LAZR01049158">
    <property type="protein sequence ID" value="KKK90310.1"/>
    <property type="molecule type" value="Genomic_DNA"/>
</dbReference>
<sequence>MLSMAAAAGCGKEPAPATAPRPRLVTFSPALTAIVFDMGLGEHVVGVTSYCVLPAGQDRPVVGDRVKLNAEAILSMSPDAVLIQQDAKAFSGVRKVNPKIRIEQFEIERLADITSAIGRIGRITGKEAVAEEFKKGFQARLAAVRAKAKGRARPRVLFVLGYDKPYVAADDNFIHDLIELAGGVNAGAEVVGR</sequence>
<dbReference type="InterPro" id="IPR050902">
    <property type="entry name" value="ABC_Transporter_SBP"/>
</dbReference>